<evidence type="ECO:0000313" key="1">
    <source>
        <dbReference type="EMBL" id="CAB4188615.1"/>
    </source>
</evidence>
<proteinExistence type="predicted"/>
<name>A0A6J5R7I8_9CAUD</name>
<gene>
    <name evidence="1" type="ORF">UFOVP1176_36</name>
</gene>
<organism evidence="1">
    <name type="scientific">uncultured Caudovirales phage</name>
    <dbReference type="NCBI Taxonomy" id="2100421"/>
    <lineage>
        <taxon>Viruses</taxon>
        <taxon>Duplodnaviria</taxon>
        <taxon>Heunggongvirae</taxon>
        <taxon>Uroviricota</taxon>
        <taxon>Caudoviricetes</taxon>
        <taxon>Peduoviridae</taxon>
        <taxon>Maltschvirus</taxon>
        <taxon>Maltschvirus maltsch</taxon>
    </lineage>
</organism>
<reference evidence="1" key="1">
    <citation type="submission" date="2020-05" db="EMBL/GenBank/DDBJ databases">
        <authorList>
            <person name="Chiriac C."/>
            <person name="Salcher M."/>
            <person name="Ghai R."/>
            <person name="Kavagutti S V."/>
        </authorList>
    </citation>
    <scope>NUCLEOTIDE SEQUENCE</scope>
</reference>
<sequence>MTNREVMQQALEALIDASNVLSAPMFPDAVAALSKALEQPEQTKLTDDADTLTIVYQRGRAIEGAHGIKENTFEGNSCSSATPSTPHPPQQQAEPVACVACEGRPKGDNIPCAICGATPPQRGWQELTDSGKRGSIALARQLCYEIAGATSEDDDINGRDYGSVDVAEILSAEVVRLQKALAQPKQEPVAYYHPRNGFYWAKPTSIFAPTVVDVPPIPLYTAAQREWAGLTDEDWEKVANRKNTVLDTFEQGATWAAYKLERRNK</sequence>
<protein>
    <submittedName>
        <fullName evidence="1">Uncharacterized protein</fullName>
    </submittedName>
</protein>
<accession>A0A6J5R7I8</accession>
<dbReference type="EMBL" id="LR797122">
    <property type="protein sequence ID" value="CAB4188615.1"/>
    <property type="molecule type" value="Genomic_DNA"/>
</dbReference>